<evidence type="ECO:0000313" key="1">
    <source>
        <dbReference type="EMBL" id="ALI02941.1"/>
    </source>
</evidence>
<sequence length="202" mass="21541">MKLSYPMAPSNGVQTLRPALQAALQTQGFGINRQFANAVPSKISLSEPYRGYSLSLEDLTQGKGLKAATQGNWHYLVFSDGTTIADAELAEVHGNVEFSSLNHGAMAPATVSALNLAENSASLQGKSYELRVLFVSALHFVAIWLHANDAGNEDIIIPIEPTPKSLASTQLYNEAKLLALLTPAANQTKKLFDADTTGLLGS</sequence>
<dbReference type="RefSeq" id="WP_054596226.1">
    <property type="nucleotide sequence ID" value="NZ_CP012830.1"/>
</dbReference>
<dbReference type="OrthoDB" id="4540313at2"/>
<accession>A0A0N9WXQ3</accession>
<reference evidence="1 2" key="2">
    <citation type="journal article" date="2018" name="Nature">
        <title>Mutant phenotypes for thousands of bacterial genes of unknown function.</title>
        <authorList>
            <person name="Price M.N."/>
            <person name="Wetmore K.M."/>
            <person name="Waters R.J."/>
            <person name="Callaghan M."/>
            <person name="Ray J."/>
            <person name="Liu H."/>
            <person name="Kuehl J.V."/>
            <person name="Melnyk R.A."/>
            <person name="Lamson J.S."/>
            <person name="Suh Y."/>
            <person name="Carlson H.K."/>
            <person name="Esquivel Z."/>
            <person name="Sadeeshkumar H."/>
            <person name="Chakraborty R."/>
            <person name="Zane G.M."/>
            <person name="Rubin B.E."/>
            <person name="Wall J.D."/>
            <person name="Visel A."/>
            <person name="Bristow J."/>
            <person name="Blow M.J."/>
            <person name="Arkin A.P."/>
            <person name="Deutschbauer A.M."/>
        </authorList>
    </citation>
    <scope>NUCLEOTIDE SEQUENCE [LARGE SCALE GENOMIC DNA]</scope>
    <source>
        <strain evidence="1 2">FW300-N2E3</strain>
    </source>
</reference>
<dbReference type="Proteomes" id="UP000066487">
    <property type="component" value="Chromosome"/>
</dbReference>
<evidence type="ECO:0000313" key="2">
    <source>
        <dbReference type="Proteomes" id="UP000066487"/>
    </source>
</evidence>
<name>A0A0N9WXQ3_PSEFL</name>
<gene>
    <name evidence="1" type="ORF">AO353_18340</name>
</gene>
<dbReference type="EMBL" id="CP012830">
    <property type="protein sequence ID" value="ALI02941.1"/>
    <property type="molecule type" value="Genomic_DNA"/>
</dbReference>
<proteinExistence type="predicted"/>
<protein>
    <submittedName>
        <fullName evidence="1">Uncharacterized protein</fullName>
    </submittedName>
</protein>
<organism evidence="1 2">
    <name type="scientific">Pseudomonas fluorescens</name>
    <dbReference type="NCBI Taxonomy" id="294"/>
    <lineage>
        <taxon>Bacteria</taxon>
        <taxon>Pseudomonadati</taxon>
        <taxon>Pseudomonadota</taxon>
        <taxon>Gammaproteobacteria</taxon>
        <taxon>Pseudomonadales</taxon>
        <taxon>Pseudomonadaceae</taxon>
        <taxon>Pseudomonas</taxon>
    </lineage>
</organism>
<dbReference type="AlphaFoldDB" id="A0A0N9WXQ3"/>
<reference evidence="2" key="1">
    <citation type="submission" date="2015-09" db="EMBL/GenBank/DDBJ databases">
        <title>Whole genome sequence of Pseudomonas fluorescens FW300-N2E3.</title>
        <authorList>
            <person name="Ray J."/>
            <person name="Melnyk R."/>
            <person name="Deutschbauer A."/>
        </authorList>
    </citation>
    <scope>NUCLEOTIDE SEQUENCE [LARGE SCALE GENOMIC DNA]</scope>
    <source>
        <strain evidence="2">FW300-N2E3</strain>
    </source>
</reference>